<name>A0A2P5A5W3_PARAD</name>
<dbReference type="EMBL" id="JXTB01000904">
    <property type="protein sequence ID" value="PON31898.1"/>
    <property type="molecule type" value="Genomic_DNA"/>
</dbReference>
<sequence length="149" mass="15102">MAYPNSLLLFAFFLIATTSAVNSQISLPGVAPSNVIVGLLNNVTSPGLNFRITPLSGVNVSLSCNGGRATVGPVVTTNANGVFTITLPPNITVNPLNCIVVANVTSLLNSTSSFAETILGSTLKVVANSLGFAQVILLAAGGFVSTVLP</sequence>
<evidence type="ECO:0000313" key="2">
    <source>
        <dbReference type="EMBL" id="PON31898.1"/>
    </source>
</evidence>
<keyword evidence="3" id="KW-1185">Reference proteome</keyword>
<dbReference type="Proteomes" id="UP000237105">
    <property type="component" value="Unassembled WGS sequence"/>
</dbReference>
<gene>
    <name evidence="2" type="ORF">PanWU01x14_365960</name>
</gene>
<dbReference type="OrthoDB" id="10393763at2759"/>
<evidence type="ECO:0000256" key="1">
    <source>
        <dbReference type="SAM" id="SignalP"/>
    </source>
</evidence>
<reference evidence="3" key="1">
    <citation type="submission" date="2016-06" db="EMBL/GenBank/DDBJ databases">
        <title>Parallel loss of symbiosis genes in relatives of nitrogen-fixing non-legume Parasponia.</title>
        <authorList>
            <person name="Van Velzen R."/>
            <person name="Holmer R."/>
            <person name="Bu F."/>
            <person name="Rutten L."/>
            <person name="Van Zeijl A."/>
            <person name="Liu W."/>
            <person name="Santuari L."/>
            <person name="Cao Q."/>
            <person name="Sharma T."/>
            <person name="Shen D."/>
            <person name="Roswanjaya Y."/>
            <person name="Wardhani T."/>
            <person name="Kalhor M.S."/>
            <person name="Jansen J."/>
            <person name="Van den Hoogen J."/>
            <person name="Gungor B."/>
            <person name="Hartog M."/>
            <person name="Hontelez J."/>
            <person name="Verver J."/>
            <person name="Yang W.-C."/>
            <person name="Schijlen E."/>
            <person name="Repin R."/>
            <person name="Schilthuizen M."/>
            <person name="Schranz E."/>
            <person name="Heidstra R."/>
            <person name="Miyata K."/>
            <person name="Fedorova E."/>
            <person name="Kohlen W."/>
            <person name="Bisseling T."/>
            <person name="Smit S."/>
            <person name="Geurts R."/>
        </authorList>
    </citation>
    <scope>NUCLEOTIDE SEQUENCE [LARGE SCALE GENOMIC DNA]</scope>
    <source>
        <strain evidence="3">cv. WU1-14</strain>
    </source>
</reference>
<organism evidence="2 3">
    <name type="scientific">Parasponia andersonii</name>
    <name type="common">Sponia andersonii</name>
    <dbReference type="NCBI Taxonomy" id="3476"/>
    <lineage>
        <taxon>Eukaryota</taxon>
        <taxon>Viridiplantae</taxon>
        <taxon>Streptophyta</taxon>
        <taxon>Embryophyta</taxon>
        <taxon>Tracheophyta</taxon>
        <taxon>Spermatophyta</taxon>
        <taxon>Magnoliopsida</taxon>
        <taxon>eudicotyledons</taxon>
        <taxon>Gunneridae</taxon>
        <taxon>Pentapetalae</taxon>
        <taxon>rosids</taxon>
        <taxon>fabids</taxon>
        <taxon>Rosales</taxon>
        <taxon>Cannabaceae</taxon>
        <taxon>Parasponia</taxon>
    </lineage>
</organism>
<evidence type="ECO:0000313" key="3">
    <source>
        <dbReference type="Proteomes" id="UP000237105"/>
    </source>
</evidence>
<accession>A0A2P5A5W3</accession>
<feature type="chain" id="PRO_5015162063" evidence="1">
    <location>
        <begin position="21"/>
        <end position="149"/>
    </location>
</feature>
<dbReference type="AlphaFoldDB" id="A0A2P5A5W3"/>
<proteinExistence type="predicted"/>
<keyword evidence="1" id="KW-0732">Signal</keyword>
<comment type="caution">
    <text evidence="2">The sequence shown here is derived from an EMBL/GenBank/DDBJ whole genome shotgun (WGS) entry which is preliminary data.</text>
</comment>
<feature type="signal peptide" evidence="1">
    <location>
        <begin position="1"/>
        <end position="20"/>
    </location>
</feature>
<protein>
    <submittedName>
        <fullName evidence="2">Uncharacterized protein</fullName>
    </submittedName>
</protein>